<dbReference type="GO" id="GO:0003700">
    <property type="term" value="F:DNA-binding transcription factor activity"/>
    <property type="evidence" value="ECO:0007669"/>
    <property type="project" value="InterPro"/>
</dbReference>
<gene>
    <name evidence="5" type="ORF">H7E68_07405</name>
    <name evidence="6" type="ORF">SAMN04488529_13117</name>
</gene>
<keyword evidence="3" id="KW-0804">Transcription</keyword>
<dbReference type="Pfam" id="PF00392">
    <property type="entry name" value="GntR"/>
    <property type="match status" value="1"/>
</dbReference>
<evidence type="ECO:0000256" key="3">
    <source>
        <dbReference type="ARBA" id="ARBA00023163"/>
    </source>
</evidence>
<dbReference type="InterPro" id="IPR036390">
    <property type="entry name" value="WH_DNA-bd_sf"/>
</dbReference>
<evidence type="ECO:0000313" key="5">
    <source>
        <dbReference type="EMBL" id="MBB6714557.1"/>
    </source>
</evidence>
<reference evidence="6 7" key="1">
    <citation type="submission" date="2016-10" db="EMBL/GenBank/DDBJ databases">
        <authorList>
            <person name="de Groot N.N."/>
        </authorList>
    </citation>
    <scope>NUCLEOTIDE SEQUENCE [LARGE SCALE GENOMIC DNA]</scope>
    <source>
        <strain evidence="6 7">DSM 12272</strain>
    </source>
</reference>
<protein>
    <submittedName>
        <fullName evidence="6">DNA-binding transcriptional regulator YhcF, GntR family</fullName>
    </submittedName>
    <submittedName>
        <fullName evidence="5">GntR family transcriptional regulator</fullName>
    </submittedName>
</protein>
<dbReference type="OrthoDB" id="163333at2"/>
<keyword evidence="2 6" id="KW-0238">DNA-binding</keyword>
<evidence type="ECO:0000313" key="7">
    <source>
        <dbReference type="Proteomes" id="UP000198597"/>
    </source>
</evidence>
<evidence type="ECO:0000259" key="4">
    <source>
        <dbReference type="PROSITE" id="PS50949"/>
    </source>
</evidence>
<dbReference type="Gene3D" id="1.10.10.10">
    <property type="entry name" value="Winged helix-like DNA-binding domain superfamily/Winged helix DNA-binding domain"/>
    <property type="match status" value="1"/>
</dbReference>
<dbReference type="InterPro" id="IPR036388">
    <property type="entry name" value="WH-like_DNA-bd_sf"/>
</dbReference>
<dbReference type="RefSeq" id="WP_089973715.1">
    <property type="nucleotide sequence ID" value="NZ_FNJM01000031.1"/>
</dbReference>
<evidence type="ECO:0000313" key="6">
    <source>
        <dbReference type="EMBL" id="SDP85548.1"/>
    </source>
</evidence>
<dbReference type="EMBL" id="JACKWY010000003">
    <property type="protein sequence ID" value="MBB6714557.1"/>
    <property type="molecule type" value="Genomic_DNA"/>
</dbReference>
<dbReference type="AlphaFoldDB" id="A0A1H0W4P2"/>
<sequence>MPWEFKDDRPIYLQLIEQIQLRIISGLYKAGGRLPSVRDMASEASVNPNTMQKALSELEKTGIVQSQTTSGRFITDDILKIEKLKKYLATEQSEKFLRSMESIGFNKEESIIILKELGEGNNNE</sequence>
<organism evidence="6 7">
    <name type="scientific">Clostridium gasigenes</name>
    <dbReference type="NCBI Taxonomy" id="94869"/>
    <lineage>
        <taxon>Bacteria</taxon>
        <taxon>Bacillati</taxon>
        <taxon>Bacillota</taxon>
        <taxon>Clostridia</taxon>
        <taxon>Eubacteriales</taxon>
        <taxon>Clostridiaceae</taxon>
        <taxon>Clostridium</taxon>
    </lineage>
</organism>
<keyword evidence="1" id="KW-0805">Transcription regulation</keyword>
<dbReference type="InterPro" id="IPR000524">
    <property type="entry name" value="Tscrpt_reg_HTH_GntR"/>
</dbReference>
<dbReference type="Proteomes" id="UP000198597">
    <property type="component" value="Unassembled WGS sequence"/>
</dbReference>
<dbReference type="PANTHER" id="PTHR38445:SF6">
    <property type="entry name" value="GNTR-FAMILY TRANSCRIPTIONAL REGULATOR"/>
    <property type="match status" value="1"/>
</dbReference>
<dbReference type="GO" id="GO:0003677">
    <property type="term" value="F:DNA binding"/>
    <property type="evidence" value="ECO:0007669"/>
    <property type="project" value="UniProtKB-KW"/>
</dbReference>
<dbReference type="EMBL" id="FNJM01000031">
    <property type="protein sequence ID" value="SDP85548.1"/>
    <property type="molecule type" value="Genomic_DNA"/>
</dbReference>
<evidence type="ECO:0000313" key="8">
    <source>
        <dbReference type="Proteomes" id="UP000585258"/>
    </source>
</evidence>
<dbReference type="PROSITE" id="PS50949">
    <property type="entry name" value="HTH_GNTR"/>
    <property type="match status" value="1"/>
</dbReference>
<dbReference type="PANTHER" id="PTHR38445">
    <property type="entry name" value="HTH-TYPE TRANSCRIPTIONAL REPRESSOR YTRA"/>
    <property type="match status" value="1"/>
</dbReference>
<evidence type="ECO:0000256" key="2">
    <source>
        <dbReference type="ARBA" id="ARBA00023125"/>
    </source>
</evidence>
<evidence type="ECO:0000256" key="1">
    <source>
        <dbReference type="ARBA" id="ARBA00023015"/>
    </source>
</evidence>
<dbReference type="CDD" id="cd07377">
    <property type="entry name" value="WHTH_GntR"/>
    <property type="match status" value="1"/>
</dbReference>
<dbReference type="SUPFAM" id="SSF46785">
    <property type="entry name" value="Winged helix' DNA-binding domain"/>
    <property type="match status" value="1"/>
</dbReference>
<dbReference type="SMART" id="SM00345">
    <property type="entry name" value="HTH_GNTR"/>
    <property type="match status" value="1"/>
</dbReference>
<proteinExistence type="predicted"/>
<name>A0A1H0W4P2_9CLOT</name>
<dbReference type="STRING" id="94869.SAMN04488529_13117"/>
<reference evidence="5 8" key="2">
    <citation type="submission" date="2020-08" db="EMBL/GenBank/DDBJ databases">
        <title>Clostridia isolated from Swiss meat.</title>
        <authorList>
            <person name="Wambui J."/>
            <person name="Stevens M.J.A."/>
            <person name="Stephan R."/>
        </authorList>
    </citation>
    <scope>NUCLEOTIDE SEQUENCE [LARGE SCALE GENOMIC DNA]</scope>
    <source>
        <strain evidence="5 8">CM001</strain>
    </source>
</reference>
<keyword evidence="7" id="KW-1185">Reference proteome</keyword>
<feature type="domain" description="HTH gntR-type" evidence="4">
    <location>
        <begin position="9"/>
        <end position="77"/>
    </location>
</feature>
<accession>A0A1H0W4P2</accession>
<dbReference type="Proteomes" id="UP000585258">
    <property type="component" value="Unassembled WGS sequence"/>
</dbReference>